<sequence length="146" mass="15116">MSENAVLRHADAGEWERAVAEAQRVVAAGVTLDPGEAWPAVMVLYLRGDLAGASAVPRMVLPGEPGPDRALLAAWSASVAWARGEVAACRALADEALAGANGEPRALAAAHTALALLAAAEGDRRGNERHYALGLAAAERCEDRTQ</sequence>
<gene>
    <name evidence="1" type="ORF">ACFQ5G_48335</name>
</gene>
<dbReference type="RefSeq" id="WP_317796930.1">
    <property type="nucleotide sequence ID" value="NZ_AP028461.1"/>
</dbReference>
<keyword evidence="2" id="KW-1185">Reference proteome</keyword>
<evidence type="ECO:0000313" key="2">
    <source>
        <dbReference type="Proteomes" id="UP001597183"/>
    </source>
</evidence>
<accession>A0ABW4ASI3</accession>
<organism evidence="1 2">
    <name type="scientific">Actinoplanes sichuanensis</name>
    <dbReference type="NCBI Taxonomy" id="512349"/>
    <lineage>
        <taxon>Bacteria</taxon>
        <taxon>Bacillati</taxon>
        <taxon>Actinomycetota</taxon>
        <taxon>Actinomycetes</taxon>
        <taxon>Micromonosporales</taxon>
        <taxon>Micromonosporaceae</taxon>
        <taxon>Actinoplanes</taxon>
    </lineage>
</organism>
<reference evidence="2" key="1">
    <citation type="journal article" date="2019" name="Int. J. Syst. Evol. Microbiol.">
        <title>The Global Catalogue of Microorganisms (GCM) 10K type strain sequencing project: providing services to taxonomists for standard genome sequencing and annotation.</title>
        <authorList>
            <consortium name="The Broad Institute Genomics Platform"/>
            <consortium name="The Broad Institute Genome Sequencing Center for Infectious Disease"/>
            <person name="Wu L."/>
            <person name="Ma J."/>
        </authorList>
    </citation>
    <scope>NUCLEOTIDE SEQUENCE [LARGE SCALE GENOMIC DNA]</scope>
    <source>
        <strain evidence="2">CCM 7526</strain>
    </source>
</reference>
<dbReference type="Proteomes" id="UP001597183">
    <property type="component" value="Unassembled WGS sequence"/>
</dbReference>
<comment type="caution">
    <text evidence="1">The sequence shown here is derived from an EMBL/GenBank/DDBJ whole genome shotgun (WGS) entry which is preliminary data.</text>
</comment>
<proteinExistence type="predicted"/>
<evidence type="ECO:0008006" key="3">
    <source>
        <dbReference type="Google" id="ProtNLM"/>
    </source>
</evidence>
<dbReference type="EMBL" id="JBHTMK010000064">
    <property type="protein sequence ID" value="MFD1373188.1"/>
    <property type="molecule type" value="Genomic_DNA"/>
</dbReference>
<protein>
    <recommendedName>
        <fullName evidence="3">LuxR family transcriptional regulator</fullName>
    </recommendedName>
</protein>
<name>A0ABW4ASI3_9ACTN</name>
<evidence type="ECO:0000313" key="1">
    <source>
        <dbReference type="EMBL" id="MFD1373188.1"/>
    </source>
</evidence>